<keyword evidence="1" id="KW-0472">Membrane</keyword>
<name>A0A4Q1BZU1_9BACT</name>
<dbReference type="RefSeq" id="WP_129026775.1">
    <property type="nucleotide sequence ID" value="NZ_SDHY01000003.1"/>
</dbReference>
<organism evidence="2 3">
    <name type="scientific">Aquirufa rosea</name>
    <dbReference type="NCBI Taxonomy" id="2509241"/>
    <lineage>
        <taxon>Bacteria</taxon>
        <taxon>Pseudomonadati</taxon>
        <taxon>Bacteroidota</taxon>
        <taxon>Cytophagia</taxon>
        <taxon>Cytophagales</taxon>
        <taxon>Flectobacillaceae</taxon>
        <taxon>Aquirufa</taxon>
    </lineage>
</organism>
<keyword evidence="1" id="KW-0812">Transmembrane</keyword>
<protein>
    <submittedName>
        <fullName evidence="2">Uncharacterized protein</fullName>
    </submittedName>
</protein>
<feature type="transmembrane region" description="Helical" evidence="1">
    <location>
        <begin position="74"/>
        <end position="97"/>
    </location>
</feature>
<keyword evidence="3" id="KW-1185">Reference proteome</keyword>
<gene>
    <name evidence="2" type="ORF">ESB04_05750</name>
</gene>
<evidence type="ECO:0000313" key="2">
    <source>
        <dbReference type="EMBL" id="RXK49678.1"/>
    </source>
</evidence>
<accession>A0A4Q1BZU1</accession>
<proteinExistence type="predicted"/>
<dbReference type="Proteomes" id="UP000289455">
    <property type="component" value="Unassembled WGS sequence"/>
</dbReference>
<keyword evidence="1" id="KW-1133">Transmembrane helix</keyword>
<feature type="transmembrane region" description="Helical" evidence="1">
    <location>
        <begin position="12"/>
        <end position="29"/>
    </location>
</feature>
<reference evidence="2 3" key="1">
    <citation type="submission" date="2019-01" db="EMBL/GenBank/DDBJ databases">
        <title>Cytophagaceae bacterium strain CAR-16.</title>
        <authorList>
            <person name="Chen W.-M."/>
        </authorList>
    </citation>
    <scope>NUCLEOTIDE SEQUENCE [LARGE SCALE GENOMIC DNA]</scope>
    <source>
        <strain evidence="2 3">CAR-16</strain>
    </source>
</reference>
<feature type="transmembrane region" description="Helical" evidence="1">
    <location>
        <begin position="36"/>
        <end position="54"/>
    </location>
</feature>
<dbReference type="AlphaFoldDB" id="A0A4Q1BZU1"/>
<sequence length="105" mass="11177">MILVGAIVQVYLPWYTMGMAFGIISYLLLLPSRSAFVVGGGAGFILWALAAIWMDKQFPSTLPGRMAQLLPLGGSVMALYLLTGVFGGLTGALWSWAGSKLRGSH</sequence>
<evidence type="ECO:0000313" key="3">
    <source>
        <dbReference type="Proteomes" id="UP000289455"/>
    </source>
</evidence>
<dbReference type="EMBL" id="SDHY01000003">
    <property type="protein sequence ID" value="RXK49678.1"/>
    <property type="molecule type" value="Genomic_DNA"/>
</dbReference>
<evidence type="ECO:0000256" key="1">
    <source>
        <dbReference type="SAM" id="Phobius"/>
    </source>
</evidence>
<dbReference type="OrthoDB" id="965650at2"/>
<comment type="caution">
    <text evidence="2">The sequence shown here is derived from an EMBL/GenBank/DDBJ whole genome shotgun (WGS) entry which is preliminary data.</text>
</comment>